<dbReference type="EMBL" id="WMET01000002">
    <property type="protein sequence ID" value="MYL20105.1"/>
    <property type="molecule type" value="Genomic_DNA"/>
</dbReference>
<evidence type="ECO:0000313" key="3">
    <source>
        <dbReference type="EMBL" id="MYL20105.1"/>
    </source>
</evidence>
<dbReference type="PANTHER" id="PTHR12526:SF630">
    <property type="entry name" value="GLYCOSYLTRANSFERASE"/>
    <property type="match status" value="1"/>
</dbReference>
<feature type="domain" description="Glycosyl transferase family 1" evidence="1">
    <location>
        <begin position="186"/>
        <end position="353"/>
    </location>
</feature>
<evidence type="ECO:0000313" key="4">
    <source>
        <dbReference type="Proteomes" id="UP000460949"/>
    </source>
</evidence>
<dbReference type="Gene3D" id="3.40.50.2000">
    <property type="entry name" value="Glycogen Phosphorylase B"/>
    <property type="match status" value="2"/>
</dbReference>
<dbReference type="SUPFAM" id="SSF53756">
    <property type="entry name" value="UDP-Glycosyltransferase/glycogen phosphorylase"/>
    <property type="match status" value="1"/>
</dbReference>
<gene>
    <name evidence="3" type="ORF">GLW04_09430</name>
</gene>
<dbReference type="CDD" id="cd03808">
    <property type="entry name" value="GT4_CapM-like"/>
    <property type="match status" value="1"/>
</dbReference>
<evidence type="ECO:0000259" key="2">
    <source>
        <dbReference type="Pfam" id="PF13477"/>
    </source>
</evidence>
<dbReference type="RefSeq" id="WP_160836527.1">
    <property type="nucleotide sequence ID" value="NZ_WMET01000002.1"/>
</dbReference>
<dbReference type="GO" id="GO:0016757">
    <property type="term" value="F:glycosyltransferase activity"/>
    <property type="evidence" value="ECO:0007669"/>
    <property type="project" value="InterPro"/>
</dbReference>
<dbReference type="Pfam" id="PF00534">
    <property type="entry name" value="Glycos_transf_1"/>
    <property type="match status" value="1"/>
</dbReference>
<dbReference type="AlphaFoldDB" id="A0A845DUB5"/>
<dbReference type="Pfam" id="PF13477">
    <property type="entry name" value="Glyco_trans_4_2"/>
    <property type="match status" value="1"/>
</dbReference>
<evidence type="ECO:0000259" key="1">
    <source>
        <dbReference type="Pfam" id="PF00534"/>
    </source>
</evidence>
<name>A0A845DUB5_9BACI</name>
<keyword evidence="3" id="KW-0808">Transferase</keyword>
<organism evidence="3 4">
    <name type="scientific">Halobacillus litoralis</name>
    <dbReference type="NCBI Taxonomy" id="45668"/>
    <lineage>
        <taxon>Bacteria</taxon>
        <taxon>Bacillati</taxon>
        <taxon>Bacillota</taxon>
        <taxon>Bacilli</taxon>
        <taxon>Bacillales</taxon>
        <taxon>Bacillaceae</taxon>
        <taxon>Halobacillus</taxon>
    </lineage>
</organism>
<dbReference type="InterPro" id="IPR001296">
    <property type="entry name" value="Glyco_trans_1"/>
</dbReference>
<sequence length="375" mass="43464">MRILYVTTISNTIKAFLIPHIKLLISKGHTVDIACYIKKGLDDEPTLKHCNIYEIPFSRSPISRGNLKAYKYLKKIIENNKYDLVHTHTPVASLITRLICRGLPEIKVLYTAHGFHFFKGSPIRNWMIYYPIEKLASRWTDAIITMNEEDYLRAKKMTSRLNVNIYKTSGVGVNLREYAAPGEKYKRELRVKYKLNEEDFILFYAAELNKNKNQNFLIDTIYALKDRVPNIKILLAGDGPMQEKYQEKAKRLGLKQNILFLGRRNDIPDLLKLADVSVASSLREGLPVNIMEAMSTGLPLVVTDRRGHTDLVKENENGYVVSVNNKKEFSEAIYKLYTNVNLRKRFGGNSYKMVLNYSDENVIEELRNIYKYYLE</sequence>
<reference evidence="3 4" key="1">
    <citation type="submission" date="2019-11" db="EMBL/GenBank/DDBJ databases">
        <title>Genome sequences of 17 halophilic strains isolated from different environments.</title>
        <authorList>
            <person name="Furrow R.E."/>
        </authorList>
    </citation>
    <scope>NUCLEOTIDE SEQUENCE [LARGE SCALE GENOMIC DNA]</scope>
    <source>
        <strain evidence="3 4">22511_23_Filter</strain>
    </source>
</reference>
<dbReference type="PANTHER" id="PTHR12526">
    <property type="entry name" value="GLYCOSYLTRANSFERASE"/>
    <property type="match status" value="1"/>
</dbReference>
<comment type="caution">
    <text evidence="3">The sequence shown here is derived from an EMBL/GenBank/DDBJ whole genome shotgun (WGS) entry which is preliminary data.</text>
</comment>
<accession>A0A845DUB5</accession>
<dbReference type="InterPro" id="IPR028098">
    <property type="entry name" value="Glyco_trans_4-like_N"/>
</dbReference>
<feature type="domain" description="Glycosyltransferase subfamily 4-like N-terminal" evidence="2">
    <location>
        <begin position="3"/>
        <end position="146"/>
    </location>
</feature>
<dbReference type="Proteomes" id="UP000460949">
    <property type="component" value="Unassembled WGS sequence"/>
</dbReference>
<proteinExistence type="predicted"/>
<protein>
    <submittedName>
        <fullName evidence="3">Glycosyltransferase</fullName>
    </submittedName>
</protein>